<dbReference type="AlphaFoldDB" id="A0A1Z3LXS3"/>
<protein>
    <recommendedName>
        <fullName evidence="3">DUF1493 family protein</fullName>
    </recommendedName>
</protein>
<evidence type="ECO:0000313" key="1">
    <source>
        <dbReference type="EMBL" id="ASD26992.1"/>
    </source>
</evidence>
<accession>A0A1Z3LXS3</accession>
<evidence type="ECO:0000313" key="2">
    <source>
        <dbReference type="Proteomes" id="UP000197024"/>
    </source>
</evidence>
<sequence>MADDIDRSRNAIRDHVFSTLKRVTMCADPITDTTELYYDLGLAGEDLGDAIDAIREPFGTDFSLMDLRKYAPNEVAHNFGLNLVREFREWRGEQTYRSLTVGSLITAVQAGSWNDR</sequence>
<dbReference type="Proteomes" id="UP000197024">
    <property type="component" value="Chromosome"/>
</dbReference>
<name>A0A1Z3LXS3_BREDI</name>
<gene>
    <name evidence="1" type="ORF">CD943_08890</name>
</gene>
<reference evidence="1 2" key="1">
    <citation type="submission" date="2017-06" db="EMBL/GenBank/DDBJ databases">
        <title>Biodegradation of gentamicin by bacterial consortia AMQD4 in synthetic medium and raw gentamicin sewage.</title>
        <authorList>
            <person name="Chang H."/>
            <person name="Feng Y."/>
            <person name="Li Z."/>
            <person name="Xue J."/>
            <person name="Cheng D."/>
        </authorList>
    </citation>
    <scope>NUCLEOTIDE SEQUENCE [LARGE SCALE GENOMIC DNA]</scope>
    <source>
        <strain evidence="1 2">BZC3</strain>
    </source>
</reference>
<dbReference type="RefSeq" id="WP_088410789.1">
    <property type="nucleotide sequence ID" value="NZ_CP021995.1"/>
</dbReference>
<dbReference type="Pfam" id="PF07377">
    <property type="entry name" value="DUF1493"/>
    <property type="match status" value="1"/>
</dbReference>
<proteinExistence type="predicted"/>
<dbReference type="InterPro" id="IPR010862">
    <property type="entry name" value="DUF1493"/>
</dbReference>
<dbReference type="EMBL" id="CP021995">
    <property type="protein sequence ID" value="ASD26992.1"/>
    <property type="molecule type" value="Genomic_DNA"/>
</dbReference>
<evidence type="ECO:0008006" key="3">
    <source>
        <dbReference type="Google" id="ProtNLM"/>
    </source>
</evidence>
<reference evidence="1 2" key="2">
    <citation type="submission" date="2017-06" db="EMBL/GenBank/DDBJ databases">
        <authorList>
            <person name="Kim H.J."/>
            <person name="Triplett B.A."/>
        </authorList>
    </citation>
    <scope>NUCLEOTIDE SEQUENCE [LARGE SCALE GENOMIC DNA]</scope>
    <source>
        <strain evidence="1 2">BZC3</strain>
    </source>
</reference>
<organism evidence="1 2">
    <name type="scientific">Brevundimonas diminuta</name>
    <name type="common">Pseudomonas diminuta</name>
    <dbReference type="NCBI Taxonomy" id="293"/>
    <lineage>
        <taxon>Bacteria</taxon>
        <taxon>Pseudomonadati</taxon>
        <taxon>Pseudomonadota</taxon>
        <taxon>Alphaproteobacteria</taxon>
        <taxon>Caulobacterales</taxon>
        <taxon>Caulobacteraceae</taxon>
        <taxon>Brevundimonas</taxon>
    </lineage>
</organism>